<dbReference type="PANTHER" id="PTHR31266:SF2">
    <property type="entry name" value="TRAF-INTERACTING PROTEIN WITH FHA DOMAIN-CONTAINING PROTEIN A"/>
    <property type="match status" value="1"/>
</dbReference>
<accession>A0A8D2L1L5</accession>
<proteinExistence type="predicted"/>
<evidence type="ECO:0000256" key="2">
    <source>
        <dbReference type="ARBA" id="ARBA00022490"/>
    </source>
</evidence>
<reference evidence="3" key="2">
    <citation type="submission" date="2025-09" db="UniProtKB">
        <authorList>
            <consortium name="Ensembl"/>
        </authorList>
    </citation>
    <scope>IDENTIFICATION</scope>
</reference>
<comment type="subcellular location">
    <subcellularLocation>
        <location evidence="1">Cytoplasm</location>
    </subcellularLocation>
</comment>
<evidence type="ECO:0000313" key="4">
    <source>
        <dbReference type="Proteomes" id="UP000694545"/>
    </source>
</evidence>
<organism evidence="3 4">
    <name type="scientific">Varanus komodoensis</name>
    <name type="common">Komodo dragon</name>
    <dbReference type="NCBI Taxonomy" id="61221"/>
    <lineage>
        <taxon>Eukaryota</taxon>
        <taxon>Metazoa</taxon>
        <taxon>Chordata</taxon>
        <taxon>Craniata</taxon>
        <taxon>Vertebrata</taxon>
        <taxon>Euteleostomi</taxon>
        <taxon>Lepidosauria</taxon>
        <taxon>Squamata</taxon>
        <taxon>Bifurcata</taxon>
        <taxon>Unidentata</taxon>
        <taxon>Episquamata</taxon>
        <taxon>Toxicofera</taxon>
        <taxon>Anguimorpha</taxon>
        <taxon>Paleoanguimorpha</taxon>
        <taxon>Varanoidea</taxon>
        <taxon>Varanidae</taxon>
        <taxon>Varanus</taxon>
    </lineage>
</organism>
<dbReference type="AlphaFoldDB" id="A0A8D2L1L5"/>
<evidence type="ECO:0000256" key="1">
    <source>
        <dbReference type="ARBA" id="ARBA00004496"/>
    </source>
</evidence>
<dbReference type="GO" id="GO:0043123">
    <property type="term" value="P:positive regulation of canonical NF-kappaB signal transduction"/>
    <property type="evidence" value="ECO:0007669"/>
    <property type="project" value="InterPro"/>
</dbReference>
<protein>
    <submittedName>
        <fullName evidence="3">Uncharacterized protein</fullName>
    </submittedName>
</protein>
<keyword evidence="4" id="KW-1185">Reference proteome</keyword>
<dbReference type="InterPro" id="IPR033621">
    <property type="entry name" value="TIFA"/>
</dbReference>
<evidence type="ECO:0000313" key="3">
    <source>
        <dbReference type="Ensembl" id="ENSVKKP00000015349.1"/>
    </source>
</evidence>
<keyword evidence="2" id="KW-0963">Cytoplasm</keyword>
<sequence>MSSFETADTEEKATCLQITVYHPRQEELQVFRDFNFCQEQQLRADDLVKFGRDCNSCHFNFFDARVSRIQFLPSLS</sequence>
<dbReference type="PANTHER" id="PTHR31266">
    <property type="entry name" value="TRAF-INTERACTING PROTEIN WITH FHA DOMAIN-CONTAINING PROTEIN A FAMILY MEMBER"/>
    <property type="match status" value="1"/>
</dbReference>
<dbReference type="GO" id="GO:0005737">
    <property type="term" value="C:cytoplasm"/>
    <property type="evidence" value="ECO:0007669"/>
    <property type="project" value="UniProtKB-SubCell"/>
</dbReference>
<reference evidence="3" key="1">
    <citation type="submission" date="2025-08" db="UniProtKB">
        <authorList>
            <consortium name="Ensembl"/>
        </authorList>
    </citation>
    <scope>IDENTIFICATION</scope>
</reference>
<dbReference type="Proteomes" id="UP000694545">
    <property type="component" value="Unplaced"/>
</dbReference>
<name>A0A8D2L1L5_VARKO</name>
<dbReference type="Ensembl" id="ENSVKKT00000015719.1">
    <property type="protein sequence ID" value="ENSVKKP00000015349.1"/>
    <property type="gene ID" value="ENSVKKG00000010512.1"/>
</dbReference>